<keyword evidence="3" id="KW-1185">Reference proteome</keyword>
<feature type="compositionally biased region" description="Acidic residues" evidence="1">
    <location>
        <begin position="216"/>
        <end position="229"/>
    </location>
</feature>
<feature type="compositionally biased region" description="Basic and acidic residues" evidence="1">
    <location>
        <begin position="243"/>
        <end position="256"/>
    </location>
</feature>
<dbReference type="AlphaFoldDB" id="A0A6A7AV21"/>
<organism evidence="2 3">
    <name type="scientific">Plenodomus tracheiphilus IPT5</name>
    <dbReference type="NCBI Taxonomy" id="1408161"/>
    <lineage>
        <taxon>Eukaryota</taxon>
        <taxon>Fungi</taxon>
        <taxon>Dikarya</taxon>
        <taxon>Ascomycota</taxon>
        <taxon>Pezizomycotina</taxon>
        <taxon>Dothideomycetes</taxon>
        <taxon>Pleosporomycetidae</taxon>
        <taxon>Pleosporales</taxon>
        <taxon>Pleosporineae</taxon>
        <taxon>Leptosphaeriaceae</taxon>
        <taxon>Plenodomus</taxon>
    </lineage>
</organism>
<gene>
    <name evidence="2" type="ORF">T440DRAFT_521112</name>
</gene>
<name>A0A6A7AV21_9PLEO</name>
<dbReference type="EMBL" id="MU006328">
    <property type="protein sequence ID" value="KAF2847116.1"/>
    <property type="molecule type" value="Genomic_DNA"/>
</dbReference>
<protein>
    <submittedName>
        <fullName evidence="2">Uncharacterized protein</fullName>
    </submittedName>
</protein>
<dbReference type="OrthoDB" id="3796179at2759"/>
<feature type="region of interest" description="Disordered" evidence="1">
    <location>
        <begin position="216"/>
        <end position="262"/>
    </location>
</feature>
<evidence type="ECO:0000313" key="3">
    <source>
        <dbReference type="Proteomes" id="UP000799423"/>
    </source>
</evidence>
<proteinExistence type="predicted"/>
<sequence length="262" mass="29419">MATELKTYTKEELLAILGEKCPDALSKFPTPEAFSIKTIKRDRINSPALWVGHSVTATARKIKEVLWLEEYDIEKGYQHPGRDIHGVQIGNHGPLARYDPIFAPIYGADRRDDQKLQALFIGMHYSTEKLGTVNHQIKNAKGFKGNDVFGKLSPHGIVSCPFSNPMKALFRFVLLHCGYTTVFGEFKDMNGKAQGVKSLVYGLKKIAARMSDVQEIETEERTESEEQDDALFVQKTGGGGRKRAQEDETSHVETNKKSRSHH</sequence>
<evidence type="ECO:0000313" key="2">
    <source>
        <dbReference type="EMBL" id="KAF2847116.1"/>
    </source>
</evidence>
<dbReference type="Proteomes" id="UP000799423">
    <property type="component" value="Unassembled WGS sequence"/>
</dbReference>
<evidence type="ECO:0000256" key="1">
    <source>
        <dbReference type="SAM" id="MobiDB-lite"/>
    </source>
</evidence>
<accession>A0A6A7AV21</accession>
<reference evidence="2" key="1">
    <citation type="submission" date="2020-01" db="EMBL/GenBank/DDBJ databases">
        <authorList>
            <consortium name="DOE Joint Genome Institute"/>
            <person name="Haridas S."/>
            <person name="Albert R."/>
            <person name="Binder M."/>
            <person name="Bloem J."/>
            <person name="Labutti K."/>
            <person name="Salamov A."/>
            <person name="Andreopoulos B."/>
            <person name="Baker S.E."/>
            <person name="Barry K."/>
            <person name="Bills G."/>
            <person name="Bluhm B.H."/>
            <person name="Cannon C."/>
            <person name="Castanera R."/>
            <person name="Culley D.E."/>
            <person name="Daum C."/>
            <person name="Ezra D."/>
            <person name="Gonzalez J.B."/>
            <person name="Henrissat B."/>
            <person name="Kuo A."/>
            <person name="Liang C."/>
            <person name="Lipzen A."/>
            <person name="Lutzoni F."/>
            <person name="Magnuson J."/>
            <person name="Mondo S."/>
            <person name="Nolan M."/>
            <person name="Ohm R."/>
            <person name="Pangilinan J."/>
            <person name="Park H.-J."/>
            <person name="Ramirez L."/>
            <person name="Alfaro M."/>
            <person name="Sun H."/>
            <person name="Tritt A."/>
            <person name="Yoshinaga Y."/>
            <person name="Zwiers L.-H."/>
            <person name="Turgeon B.G."/>
            <person name="Goodwin S.B."/>
            <person name="Spatafora J.W."/>
            <person name="Crous P.W."/>
            <person name="Grigoriev I.V."/>
        </authorList>
    </citation>
    <scope>NUCLEOTIDE SEQUENCE</scope>
    <source>
        <strain evidence="2">IPT5</strain>
    </source>
</reference>